<reference evidence="2" key="1">
    <citation type="submission" date="2014-03" db="EMBL/GenBank/DDBJ databases">
        <authorList>
            <person name="Aksoy S."/>
            <person name="Warren W."/>
            <person name="Wilson R.K."/>
        </authorList>
    </citation>
    <scope>NUCLEOTIDE SEQUENCE [LARGE SCALE GENOMIC DNA]</scope>
    <source>
        <strain evidence="2">IAEA</strain>
    </source>
</reference>
<dbReference type="EnsemblMetazoa" id="GPAI035604-RA">
    <property type="protein sequence ID" value="GPAI035604-PA"/>
    <property type="gene ID" value="GPAI035604"/>
</dbReference>
<dbReference type="Proteomes" id="UP000092445">
    <property type="component" value="Unassembled WGS sequence"/>
</dbReference>
<accession>A0A1B0A653</accession>
<sequence length="162" mass="18435">MSNSSLTETSHQTQMSQLHNLVTEIAISEQKRAVTSLSISAEAASQHLKTSFCYLRTNSSIKRLRACFIFTVNQQWNSGKPFERITSDAQIADGATQRVEGYIKTKIAFRGEEKPFLIFIIPSLSRSPFLDYDFWKSFNIVRAGFIIELSMPLFQLPQHVLI</sequence>
<dbReference type="VEuPathDB" id="VectorBase:GPAI035604"/>
<name>A0A1B0A653_GLOPL</name>
<organism evidence="1 2">
    <name type="scientific">Glossina pallidipes</name>
    <name type="common">Tsetse fly</name>
    <dbReference type="NCBI Taxonomy" id="7398"/>
    <lineage>
        <taxon>Eukaryota</taxon>
        <taxon>Metazoa</taxon>
        <taxon>Ecdysozoa</taxon>
        <taxon>Arthropoda</taxon>
        <taxon>Hexapoda</taxon>
        <taxon>Insecta</taxon>
        <taxon>Pterygota</taxon>
        <taxon>Neoptera</taxon>
        <taxon>Endopterygota</taxon>
        <taxon>Diptera</taxon>
        <taxon>Brachycera</taxon>
        <taxon>Muscomorpha</taxon>
        <taxon>Hippoboscoidea</taxon>
        <taxon>Glossinidae</taxon>
        <taxon>Glossina</taxon>
    </lineage>
</organism>
<evidence type="ECO:0000313" key="1">
    <source>
        <dbReference type="EnsemblMetazoa" id="GPAI035604-PA"/>
    </source>
</evidence>
<evidence type="ECO:0000313" key="2">
    <source>
        <dbReference type="Proteomes" id="UP000092445"/>
    </source>
</evidence>
<protein>
    <submittedName>
        <fullName evidence="1">Uncharacterized protein</fullName>
    </submittedName>
</protein>
<dbReference type="AlphaFoldDB" id="A0A1B0A653"/>
<proteinExistence type="predicted"/>
<keyword evidence="2" id="KW-1185">Reference proteome</keyword>
<reference evidence="1" key="2">
    <citation type="submission" date="2020-05" db="UniProtKB">
        <authorList>
            <consortium name="EnsemblMetazoa"/>
        </authorList>
    </citation>
    <scope>IDENTIFICATION</scope>
    <source>
        <strain evidence="1">IAEA</strain>
    </source>
</reference>